<dbReference type="InterPro" id="IPR036291">
    <property type="entry name" value="NAD(P)-bd_dom_sf"/>
</dbReference>
<evidence type="ECO:0000256" key="1">
    <source>
        <dbReference type="ARBA" id="ARBA00022490"/>
    </source>
</evidence>
<name>A0A4V2KA47_9GAMM</name>
<organism evidence="9 10">
    <name type="scientific">Phytopseudomonas daroniae</name>
    <dbReference type="NCBI Taxonomy" id="2487519"/>
    <lineage>
        <taxon>Bacteria</taxon>
        <taxon>Pseudomonadati</taxon>
        <taxon>Pseudomonadota</taxon>
        <taxon>Gammaproteobacteria</taxon>
        <taxon>Pseudomonadales</taxon>
        <taxon>Pseudomonadaceae</taxon>
        <taxon>Phytopseudomonas</taxon>
    </lineage>
</organism>
<dbReference type="Gene3D" id="3.40.50.720">
    <property type="entry name" value="NAD(P)-binding Rossmann-like Domain"/>
    <property type="match status" value="1"/>
</dbReference>
<evidence type="ECO:0000313" key="9">
    <source>
        <dbReference type="EMBL" id="TBU71402.1"/>
    </source>
</evidence>
<dbReference type="GO" id="GO:0051287">
    <property type="term" value="F:NAD binding"/>
    <property type="evidence" value="ECO:0007669"/>
    <property type="project" value="InterPro"/>
</dbReference>
<keyword evidence="2 6" id="KW-0055">Arginine biosynthesis</keyword>
<keyword evidence="1 6" id="KW-0963">Cytoplasm</keyword>
<gene>
    <name evidence="6 9" type="primary">argC</name>
    <name evidence="9" type="ORF">DNK06_24125</name>
</gene>
<comment type="function">
    <text evidence="6">Catalyzes the NADPH-dependent reduction of N-acetyl-5-glutamyl phosphate to yield N-acetyl-L-glutamate 5-semialdehyde.</text>
</comment>
<dbReference type="SMART" id="SM00859">
    <property type="entry name" value="Semialdhyde_dh"/>
    <property type="match status" value="1"/>
</dbReference>
<dbReference type="Pfam" id="PF22698">
    <property type="entry name" value="Semialdhyde_dhC_1"/>
    <property type="match status" value="1"/>
</dbReference>
<dbReference type="OrthoDB" id="9801289at2"/>
<dbReference type="GO" id="GO:0005737">
    <property type="term" value="C:cytoplasm"/>
    <property type="evidence" value="ECO:0007669"/>
    <property type="project" value="UniProtKB-SubCell"/>
</dbReference>
<evidence type="ECO:0000256" key="4">
    <source>
        <dbReference type="ARBA" id="ARBA00022857"/>
    </source>
</evidence>
<evidence type="ECO:0000256" key="6">
    <source>
        <dbReference type="HAMAP-Rule" id="MF_01110"/>
    </source>
</evidence>
<dbReference type="Gene3D" id="3.30.360.10">
    <property type="entry name" value="Dihydrodipicolinate Reductase, domain 2"/>
    <property type="match status" value="1"/>
</dbReference>
<accession>A0A4V2KA47</accession>
<dbReference type="HAMAP" id="MF_01110">
    <property type="entry name" value="ArgC_type2"/>
    <property type="match status" value="1"/>
</dbReference>
<keyword evidence="10" id="KW-1185">Reference proteome</keyword>
<dbReference type="SUPFAM" id="SSF51735">
    <property type="entry name" value="NAD(P)-binding Rossmann-fold domains"/>
    <property type="match status" value="1"/>
</dbReference>
<dbReference type="PANTHER" id="PTHR32338">
    <property type="entry name" value="N-ACETYL-GAMMA-GLUTAMYL-PHOSPHATE REDUCTASE, CHLOROPLASTIC-RELATED-RELATED"/>
    <property type="match status" value="1"/>
</dbReference>
<comment type="catalytic activity">
    <reaction evidence="6">
        <text>N-acetyl-L-glutamate 5-semialdehyde + phosphate + NADP(+) = N-acetyl-L-glutamyl 5-phosphate + NADPH + H(+)</text>
        <dbReference type="Rhea" id="RHEA:21588"/>
        <dbReference type="ChEBI" id="CHEBI:15378"/>
        <dbReference type="ChEBI" id="CHEBI:29123"/>
        <dbReference type="ChEBI" id="CHEBI:43474"/>
        <dbReference type="ChEBI" id="CHEBI:57783"/>
        <dbReference type="ChEBI" id="CHEBI:57936"/>
        <dbReference type="ChEBI" id="CHEBI:58349"/>
        <dbReference type="EC" id="1.2.1.38"/>
    </reaction>
</comment>
<dbReference type="AlphaFoldDB" id="A0A4V2KA47"/>
<dbReference type="PROSITE" id="PS01224">
    <property type="entry name" value="ARGC"/>
    <property type="match status" value="1"/>
</dbReference>
<dbReference type="PANTHER" id="PTHR32338:SF10">
    <property type="entry name" value="N-ACETYL-GAMMA-GLUTAMYL-PHOSPHATE REDUCTASE, CHLOROPLASTIC-RELATED"/>
    <property type="match status" value="1"/>
</dbReference>
<dbReference type="Pfam" id="PF01118">
    <property type="entry name" value="Semialdhyde_dh"/>
    <property type="match status" value="1"/>
</dbReference>
<comment type="caution">
    <text evidence="9">The sequence shown here is derived from an EMBL/GenBank/DDBJ whole genome shotgun (WGS) entry which is preliminary data.</text>
</comment>
<evidence type="ECO:0000256" key="5">
    <source>
        <dbReference type="ARBA" id="ARBA00023002"/>
    </source>
</evidence>
<sequence length="312" mass="33522">MKKYQIFIDGQAGTTGLQIRQRLASHPQIEVVTIDHDKRRDADAKLELMRSVDVTVLCLPDDAAKETAIQAREVGCRVLDASSAHRTANDWVFGMAELAKGQREAIAKASAVSNPGCYATGAILLLRPLIDAGLLSSDRELCINAVSGYTGGGTKMVERYQQDDAPVYAAYGLGFDHKHIPEIQHWSGLQARPIFQPAVGSYDQGMLVMIPLQGANGVELQKALSDYYQGQGEQFVQVLPYNEIPADSAPFITPHGLNGSNRAELQVYGASSGKQALLVAKLDNLGKGASGAAVQNLNIMLGLDEGLCTQID</sequence>
<keyword evidence="4 6" id="KW-0521">NADP</keyword>
<dbReference type="RefSeq" id="WP_131182501.1">
    <property type="nucleotide sequence ID" value="NZ_QJUI01000037.1"/>
</dbReference>
<keyword evidence="3 6" id="KW-0028">Amino-acid biosynthesis</keyword>
<comment type="subcellular location">
    <subcellularLocation>
        <location evidence="6">Cytoplasm</location>
    </subcellularLocation>
</comment>
<dbReference type="InterPro" id="IPR050085">
    <property type="entry name" value="AGPR"/>
</dbReference>
<dbReference type="Proteomes" id="UP000292302">
    <property type="component" value="Unassembled WGS sequence"/>
</dbReference>
<dbReference type="InterPro" id="IPR010136">
    <property type="entry name" value="AGPR_type-2"/>
</dbReference>
<proteinExistence type="inferred from homology"/>
<feature type="domain" description="Semialdehyde dehydrogenase NAD-binding" evidence="8">
    <location>
        <begin position="5"/>
        <end position="106"/>
    </location>
</feature>
<protein>
    <recommendedName>
        <fullName evidence="6">N-acetyl-gamma-glutamyl-phosphate reductase</fullName>
        <shortName evidence="6">AGPR</shortName>
        <ecNumber evidence="6">1.2.1.38</ecNumber>
    </recommendedName>
    <alternativeName>
        <fullName evidence="6">N-acetyl-glutamate semialdehyde dehydrogenase</fullName>
        <shortName evidence="6">NAGSA dehydrogenase</shortName>
    </alternativeName>
</protein>
<dbReference type="GO" id="GO:0003942">
    <property type="term" value="F:N-acetyl-gamma-glutamyl-phosphate reductase activity"/>
    <property type="evidence" value="ECO:0007669"/>
    <property type="project" value="UniProtKB-UniRule"/>
</dbReference>
<evidence type="ECO:0000313" key="10">
    <source>
        <dbReference type="Proteomes" id="UP000292302"/>
    </source>
</evidence>
<dbReference type="InterPro" id="IPR023013">
    <property type="entry name" value="AGPR_AS"/>
</dbReference>
<reference evidence="9 10" key="1">
    <citation type="submission" date="2018-06" db="EMBL/GenBank/DDBJ databases">
        <title>Three novel Pseudomonas species isolated from symptomatic oak.</title>
        <authorList>
            <person name="Bueno-Gonzalez V."/>
            <person name="Brady C."/>
        </authorList>
    </citation>
    <scope>NUCLEOTIDE SEQUENCE [LARGE SCALE GENOMIC DNA]</scope>
    <source>
        <strain evidence="9 10">P9A</strain>
    </source>
</reference>
<dbReference type="InterPro" id="IPR058924">
    <property type="entry name" value="AGPR_dimerisation_dom"/>
</dbReference>
<comment type="pathway">
    <text evidence="6">Amino-acid biosynthesis; L-arginine biosynthesis; N(2)-acetyl-L-ornithine from L-glutamate: step 3/4.</text>
</comment>
<dbReference type="GO" id="GO:0006526">
    <property type="term" value="P:L-arginine biosynthetic process"/>
    <property type="evidence" value="ECO:0007669"/>
    <property type="project" value="UniProtKB-UniRule"/>
</dbReference>
<evidence type="ECO:0000256" key="2">
    <source>
        <dbReference type="ARBA" id="ARBA00022571"/>
    </source>
</evidence>
<dbReference type="CDD" id="cd23935">
    <property type="entry name" value="AGPR_2_C"/>
    <property type="match status" value="1"/>
</dbReference>
<dbReference type="EMBL" id="QJUI01000037">
    <property type="protein sequence ID" value="TBU71402.1"/>
    <property type="molecule type" value="Genomic_DNA"/>
</dbReference>
<dbReference type="SUPFAM" id="SSF55347">
    <property type="entry name" value="Glyceraldehyde-3-phosphate dehydrogenase-like, C-terminal domain"/>
    <property type="match status" value="1"/>
</dbReference>
<dbReference type="NCBIfam" id="TIGR01851">
    <property type="entry name" value="argC_other"/>
    <property type="match status" value="1"/>
</dbReference>
<dbReference type="InterPro" id="IPR000534">
    <property type="entry name" value="Semialdehyde_DH_NAD-bd"/>
</dbReference>
<dbReference type="UniPathway" id="UPA00068">
    <property type="reaction ID" value="UER00108"/>
</dbReference>
<evidence type="ECO:0000259" key="8">
    <source>
        <dbReference type="SMART" id="SM00859"/>
    </source>
</evidence>
<dbReference type="EC" id="1.2.1.38" evidence="6"/>
<feature type="active site" evidence="6 7">
    <location>
        <position position="117"/>
    </location>
</feature>
<evidence type="ECO:0000256" key="7">
    <source>
        <dbReference type="PROSITE-ProRule" id="PRU10010"/>
    </source>
</evidence>
<evidence type="ECO:0000256" key="3">
    <source>
        <dbReference type="ARBA" id="ARBA00022605"/>
    </source>
</evidence>
<comment type="similarity">
    <text evidence="6">Belongs to the NAGSA dehydrogenase family. Type 2 subfamily.</text>
</comment>
<keyword evidence="5 6" id="KW-0560">Oxidoreductase</keyword>